<comment type="caution">
    <text evidence="1">The sequence shown here is derived from an EMBL/GenBank/DDBJ whole genome shotgun (WGS) entry which is preliminary data.</text>
</comment>
<dbReference type="Proteomes" id="UP000712281">
    <property type="component" value="Unassembled WGS sequence"/>
</dbReference>
<proteinExistence type="predicted"/>
<reference evidence="1" key="1">
    <citation type="submission" date="2019-12" db="EMBL/GenBank/DDBJ databases">
        <title>Genome sequencing and annotation of Brassica cretica.</title>
        <authorList>
            <person name="Studholme D.J."/>
            <person name="Sarris P.F."/>
        </authorList>
    </citation>
    <scope>NUCLEOTIDE SEQUENCE</scope>
    <source>
        <strain evidence="1">PFS-001/15</strain>
        <tissue evidence="1">Leaf</tissue>
    </source>
</reference>
<accession>A0A8S9FUF4</accession>
<evidence type="ECO:0000313" key="1">
    <source>
        <dbReference type="EMBL" id="KAF2536821.1"/>
    </source>
</evidence>
<gene>
    <name evidence="1" type="ORF">F2Q68_00021874</name>
</gene>
<organism evidence="1 2">
    <name type="scientific">Brassica cretica</name>
    <name type="common">Mustard</name>
    <dbReference type="NCBI Taxonomy" id="69181"/>
    <lineage>
        <taxon>Eukaryota</taxon>
        <taxon>Viridiplantae</taxon>
        <taxon>Streptophyta</taxon>
        <taxon>Embryophyta</taxon>
        <taxon>Tracheophyta</taxon>
        <taxon>Spermatophyta</taxon>
        <taxon>Magnoliopsida</taxon>
        <taxon>eudicotyledons</taxon>
        <taxon>Gunneridae</taxon>
        <taxon>Pentapetalae</taxon>
        <taxon>rosids</taxon>
        <taxon>malvids</taxon>
        <taxon>Brassicales</taxon>
        <taxon>Brassicaceae</taxon>
        <taxon>Brassiceae</taxon>
        <taxon>Brassica</taxon>
    </lineage>
</organism>
<protein>
    <submittedName>
        <fullName evidence="1">Uncharacterized protein</fullName>
    </submittedName>
</protein>
<evidence type="ECO:0000313" key="2">
    <source>
        <dbReference type="Proteomes" id="UP000712281"/>
    </source>
</evidence>
<name>A0A8S9FUF4_BRACR</name>
<sequence length="154" mass="18015">MWVRPIMSLEHMEPSSSFHLLYLTRDSEVVLLVELFDEAKARSKDILIERVNIDFCLPASFTFWGHLNRSLNLEFNSVQVRKWTPEELLDQTAEAFGYTDGAVKLKKKWCDIVRFFEGYLFGQDTSRLLQCEATTKSYEEMIPPSRSHTPVYKL</sequence>
<dbReference type="EMBL" id="QGKW02002228">
    <property type="protein sequence ID" value="KAF2536821.1"/>
    <property type="molecule type" value="Genomic_DNA"/>
</dbReference>
<dbReference type="AlphaFoldDB" id="A0A8S9FUF4"/>